<feature type="compositionally biased region" description="Low complexity" evidence="7">
    <location>
        <begin position="562"/>
        <end position="571"/>
    </location>
</feature>
<dbReference type="OrthoDB" id="431212at2759"/>
<evidence type="ECO:0000256" key="2">
    <source>
        <dbReference type="ARBA" id="ARBA00005697"/>
    </source>
</evidence>
<feature type="transmembrane region" description="Helical" evidence="8">
    <location>
        <begin position="180"/>
        <end position="199"/>
    </location>
</feature>
<comment type="similarity">
    <text evidence="2">Belongs to the nucleobase:cation symporter-2 (NCS2) (TC 2.A.40) family. Azg-like subfamily.</text>
</comment>
<sequence>MAWAQTLNDRVARSAVGRWFKLEGSGSAKERKGSNFTTELRAGLVTFFAMSYILAVNSSIVADSGGTCVCNGGADDPVCAVNEEYLLCTAEIKRDLVTATAAISALSTFFMGLLANLPVGLAPGMGLNAYFAYTVVGFHGSGPVPYEVALTAIFVEGWIFFALALFGMRQWLARAIPHSIKMATGVGIGLFLTIIGLTYSEGIGLIQGNTSTPLVLAGCPAGTFDPKTGLCPDSQKMRNPSMWIGIFCGGVLTVILMMYRVKGAIIAGIALVSIISWPRTTSATYFPPGAIGDDRFEFFRKVVDFHQIKRTLNVQEWNVSEYGGQFGLALITFLYVDILDCTGTLYSMARFAGVMDPVTEDFEGSSIAYMVDAISISIGALLGCPPVTAYVESGAGIGEGGKTGLTSIVTGICFFIAIFFAPIFASIPPWATGCVLILVGSMMMKSVVDINWRYLGDSVPAFVTIFLMPFTYSIADGLIGGICLYIVINTLIWAIEKASGGRIVPADKDLKDHWTWRIPGGLLPGWLKRLTRGKKDFWREDNLAVHETASASASDVPEKRAAGMSSEAAAAPVRGSMSGTGTPTRGILGNEADTSALGNPPQRNSISGTGTPTHGILDNEAISKQV</sequence>
<comment type="subcellular location">
    <subcellularLocation>
        <location evidence="1">Endomembrane system</location>
        <topology evidence="1">Multi-pass membrane protein</topology>
    </subcellularLocation>
</comment>
<evidence type="ECO:0000256" key="5">
    <source>
        <dbReference type="ARBA" id="ARBA00022989"/>
    </source>
</evidence>
<dbReference type="InterPro" id="IPR045018">
    <property type="entry name" value="Azg-like"/>
</dbReference>
<evidence type="ECO:0000256" key="7">
    <source>
        <dbReference type="SAM" id="MobiDB-lite"/>
    </source>
</evidence>
<keyword evidence="4 8" id="KW-0812">Transmembrane</keyword>
<organism evidence="9 10">
    <name type="scientific">Microdochium bolleyi</name>
    <dbReference type="NCBI Taxonomy" id="196109"/>
    <lineage>
        <taxon>Eukaryota</taxon>
        <taxon>Fungi</taxon>
        <taxon>Dikarya</taxon>
        <taxon>Ascomycota</taxon>
        <taxon>Pezizomycotina</taxon>
        <taxon>Sordariomycetes</taxon>
        <taxon>Xylariomycetidae</taxon>
        <taxon>Xylariales</taxon>
        <taxon>Microdochiaceae</taxon>
        <taxon>Microdochium</taxon>
    </lineage>
</organism>
<feature type="transmembrane region" description="Helical" evidence="8">
    <location>
        <begin position="148"/>
        <end position="168"/>
    </location>
</feature>
<feature type="transmembrane region" description="Helical" evidence="8">
    <location>
        <begin position="403"/>
        <end position="424"/>
    </location>
</feature>
<feature type="transmembrane region" description="Helical" evidence="8">
    <location>
        <begin position="96"/>
        <end position="115"/>
    </location>
</feature>
<feature type="transmembrane region" description="Helical" evidence="8">
    <location>
        <begin position="242"/>
        <end position="259"/>
    </location>
</feature>
<dbReference type="PANTHER" id="PTHR43337:SF1">
    <property type="entry name" value="XANTHINE_URACIL PERMEASE C887.17-RELATED"/>
    <property type="match status" value="1"/>
</dbReference>
<feature type="compositionally biased region" description="Polar residues" evidence="7">
    <location>
        <begin position="592"/>
        <end position="612"/>
    </location>
</feature>
<dbReference type="PANTHER" id="PTHR43337">
    <property type="entry name" value="XANTHINE/URACIL PERMEASE C887.17-RELATED"/>
    <property type="match status" value="1"/>
</dbReference>
<reference evidence="10" key="1">
    <citation type="submission" date="2016-02" db="EMBL/GenBank/DDBJ databases">
        <title>Draft genome sequence of Microdochium bolleyi, a fungal endophyte of beachgrass.</title>
        <authorList>
            <consortium name="DOE Joint Genome Institute"/>
            <person name="David A.S."/>
            <person name="May G."/>
            <person name="Haridas S."/>
            <person name="Lim J."/>
            <person name="Wang M."/>
            <person name="Labutti K."/>
            <person name="Lipzen A."/>
            <person name="Barry K."/>
            <person name="Grigoriev I.V."/>
        </authorList>
    </citation>
    <scope>NUCLEOTIDE SEQUENCE [LARGE SCALE GENOMIC DNA]</scope>
    <source>
        <strain evidence="10">J235TASD1</strain>
    </source>
</reference>
<gene>
    <name evidence="9" type="ORF">Micbo1qcDRAFT_42361</name>
</gene>
<feature type="transmembrane region" description="Helical" evidence="8">
    <location>
        <begin position="478"/>
        <end position="495"/>
    </location>
</feature>
<evidence type="ECO:0000313" key="10">
    <source>
        <dbReference type="Proteomes" id="UP000070501"/>
    </source>
</evidence>
<evidence type="ECO:0000313" key="9">
    <source>
        <dbReference type="EMBL" id="KXJ94218.1"/>
    </source>
</evidence>
<feature type="transmembrane region" description="Helical" evidence="8">
    <location>
        <begin position="326"/>
        <end position="347"/>
    </location>
</feature>
<dbReference type="GO" id="GO:0005886">
    <property type="term" value="C:plasma membrane"/>
    <property type="evidence" value="ECO:0007669"/>
    <property type="project" value="TreeGrafter"/>
</dbReference>
<accession>A0A136JAZ3</accession>
<dbReference type="EMBL" id="KQ964247">
    <property type="protein sequence ID" value="KXJ94218.1"/>
    <property type="molecule type" value="Genomic_DNA"/>
</dbReference>
<dbReference type="Proteomes" id="UP000070501">
    <property type="component" value="Unassembled WGS sequence"/>
</dbReference>
<keyword evidence="5 8" id="KW-1133">Transmembrane helix</keyword>
<feature type="transmembrane region" description="Helical" evidence="8">
    <location>
        <begin position="367"/>
        <end position="391"/>
    </location>
</feature>
<dbReference type="GO" id="GO:0015854">
    <property type="term" value="P:guanine transport"/>
    <property type="evidence" value="ECO:0007669"/>
    <property type="project" value="TreeGrafter"/>
</dbReference>
<keyword evidence="3" id="KW-0813">Transport</keyword>
<protein>
    <submittedName>
        <fullName evidence="9">Putative nucleoside transporter</fullName>
    </submittedName>
</protein>
<evidence type="ECO:0000256" key="3">
    <source>
        <dbReference type="ARBA" id="ARBA00022448"/>
    </source>
</evidence>
<evidence type="ECO:0000256" key="6">
    <source>
        <dbReference type="ARBA" id="ARBA00023136"/>
    </source>
</evidence>
<dbReference type="GO" id="GO:0012505">
    <property type="term" value="C:endomembrane system"/>
    <property type="evidence" value="ECO:0007669"/>
    <property type="project" value="UniProtKB-SubCell"/>
</dbReference>
<feature type="transmembrane region" description="Helical" evidence="8">
    <location>
        <begin position="430"/>
        <end position="447"/>
    </location>
</feature>
<dbReference type="GO" id="GO:0005345">
    <property type="term" value="F:purine nucleobase transmembrane transporter activity"/>
    <property type="evidence" value="ECO:0007669"/>
    <property type="project" value="TreeGrafter"/>
</dbReference>
<feature type="region of interest" description="Disordered" evidence="7">
    <location>
        <begin position="548"/>
        <end position="626"/>
    </location>
</feature>
<dbReference type="InParanoid" id="A0A136JAZ3"/>
<dbReference type="InterPro" id="IPR006043">
    <property type="entry name" value="NCS2"/>
</dbReference>
<dbReference type="Pfam" id="PF00860">
    <property type="entry name" value="Xan_ur_permease"/>
    <property type="match status" value="1"/>
</dbReference>
<dbReference type="GO" id="GO:0015853">
    <property type="term" value="P:adenine transport"/>
    <property type="evidence" value="ECO:0007669"/>
    <property type="project" value="TreeGrafter"/>
</dbReference>
<evidence type="ECO:0000256" key="1">
    <source>
        <dbReference type="ARBA" id="ARBA00004127"/>
    </source>
</evidence>
<keyword evidence="10" id="KW-1185">Reference proteome</keyword>
<evidence type="ECO:0000256" key="8">
    <source>
        <dbReference type="SAM" id="Phobius"/>
    </source>
</evidence>
<keyword evidence="6 8" id="KW-0472">Membrane</keyword>
<evidence type="ECO:0000256" key="4">
    <source>
        <dbReference type="ARBA" id="ARBA00022692"/>
    </source>
</evidence>
<dbReference type="AlphaFoldDB" id="A0A136JAZ3"/>
<dbReference type="STRING" id="196109.A0A136JAZ3"/>
<proteinExistence type="inferred from homology"/>
<name>A0A136JAZ3_9PEZI</name>